<comment type="caution">
    <text evidence="1">The sequence shown here is derived from an EMBL/GenBank/DDBJ whole genome shotgun (WGS) entry which is preliminary data.</text>
</comment>
<reference evidence="1" key="1">
    <citation type="submission" date="2023-03" db="EMBL/GenBank/DDBJ databases">
        <title>Massive genome expansion in bonnet fungi (Mycena s.s.) driven by repeated elements and novel gene families across ecological guilds.</title>
        <authorList>
            <consortium name="Lawrence Berkeley National Laboratory"/>
            <person name="Harder C.B."/>
            <person name="Miyauchi S."/>
            <person name="Viragh M."/>
            <person name="Kuo A."/>
            <person name="Thoen E."/>
            <person name="Andreopoulos B."/>
            <person name="Lu D."/>
            <person name="Skrede I."/>
            <person name="Drula E."/>
            <person name="Henrissat B."/>
            <person name="Morin E."/>
            <person name="Kohler A."/>
            <person name="Barry K."/>
            <person name="LaButti K."/>
            <person name="Morin E."/>
            <person name="Salamov A."/>
            <person name="Lipzen A."/>
            <person name="Mereny Z."/>
            <person name="Hegedus B."/>
            <person name="Baldrian P."/>
            <person name="Stursova M."/>
            <person name="Weitz H."/>
            <person name="Taylor A."/>
            <person name="Grigoriev I.V."/>
            <person name="Nagy L.G."/>
            <person name="Martin F."/>
            <person name="Kauserud H."/>
        </authorList>
    </citation>
    <scope>NUCLEOTIDE SEQUENCE</scope>
    <source>
        <strain evidence="1">CBHHK002</strain>
    </source>
</reference>
<organism evidence="1 2">
    <name type="scientific">Mycena albidolilacea</name>
    <dbReference type="NCBI Taxonomy" id="1033008"/>
    <lineage>
        <taxon>Eukaryota</taxon>
        <taxon>Fungi</taxon>
        <taxon>Dikarya</taxon>
        <taxon>Basidiomycota</taxon>
        <taxon>Agaricomycotina</taxon>
        <taxon>Agaricomycetes</taxon>
        <taxon>Agaricomycetidae</taxon>
        <taxon>Agaricales</taxon>
        <taxon>Marasmiineae</taxon>
        <taxon>Mycenaceae</taxon>
        <taxon>Mycena</taxon>
    </lineage>
</organism>
<evidence type="ECO:0000313" key="2">
    <source>
        <dbReference type="Proteomes" id="UP001218218"/>
    </source>
</evidence>
<evidence type="ECO:0000313" key="1">
    <source>
        <dbReference type="EMBL" id="KAJ7368726.1"/>
    </source>
</evidence>
<dbReference type="Gene3D" id="3.90.1140.10">
    <property type="entry name" value="Cyclic phosphodiesterase"/>
    <property type="match status" value="1"/>
</dbReference>
<keyword evidence="2" id="KW-1185">Reference proteome</keyword>
<dbReference type="EMBL" id="JARIHO010000001">
    <property type="protein sequence ID" value="KAJ7368726.1"/>
    <property type="molecule type" value="Genomic_DNA"/>
</dbReference>
<dbReference type="Proteomes" id="UP001218218">
    <property type="component" value="Unassembled WGS sequence"/>
</dbReference>
<protein>
    <submittedName>
        <fullName evidence="1">Uncharacterized protein</fullName>
    </submittedName>
</protein>
<dbReference type="AlphaFoldDB" id="A0AAD7F739"/>
<name>A0AAD7F739_9AGAR</name>
<gene>
    <name evidence="1" type="ORF">DFH08DRAFT_832096</name>
</gene>
<dbReference type="SUPFAM" id="SSF55144">
    <property type="entry name" value="LigT-like"/>
    <property type="match status" value="1"/>
</dbReference>
<dbReference type="InterPro" id="IPR009097">
    <property type="entry name" value="Cyclic_Pdiesterase"/>
</dbReference>
<dbReference type="Pfam" id="PF13563">
    <property type="entry name" value="2_5_RNA_ligase2"/>
    <property type="match status" value="1"/>
</dbReference>
<proteinExistence type="predicted"/>
<accession>A0AAD7F739</accession>
<sequence length="215" mass="24333">MSYSITVEWKRDQLYHCLDALRASLGSFANGAPPIHISIASFLQITDACLPSLKHTLRSVCLKCSTHDLVFDRMPDEPFGKKCVAVPVNLCGELQRIQDEVRAFCIGWNVRLVHQNYKPHVTISSGKGNTKGIHEYVRMYLRSWTKQRGNTLRARALGLDLWKHAAGGRRELVENFPFQTFCVCKICDRARRMAIHGCSCRICVRSMALQLQIAG</sequence>